<protein>
    <recommendedName>
        <fullName evidence="3">DET1 homolog</fullName>
    </recommendedName>
</protein>
<dbReference type="SUPFAM" id="SSF82171">
    <property type="entry name" value="DPP6 N-terminal domain-like"/>
    <property type="match status" value="1"/>
</dbReference>
<keyword evidence="2" id="KW-1185">Reference proteome</keyword>
<comment type="caution">
    <text evidence="1">The sequence shown here is derived from an EMBL/GenBank/DDBJ whole genome shotgun (WGS) entry which is preliminary data.</text>
</comment>
<dbReference type="Proteomes" id="UP001634394">
    <property type="component" value="Unassembled WGS sequence"/>
</dbReference>
<proteinExistence type="predicted"/>
<dbReference type="InterPro" id="IPR019138">
    <property type="entry name" value="De-etiolated_protein_1_Det1"/>
</dbReference>
<dbReference type="PANTHER" id="PTHR13374">
    <property type="entry name" value="DET1 HOMOLOG DE-ETIOLATED-1 HOMOLOG"/>
    <property type="match status" value="1"/>
</dbReference>
<gene>
    <name evidence="1" type="ORF">ACJMK2_043682</name>
</gene>
<dbReference type="PANTHER" id="PTHR13374:SF3">
    <property type="entry name" value="DET1 HOMOLOG"/>
    <property type="match status" value="1"/>
</dbReference>
<organism evidence="1 2">
    <name type="scientific">Sinanodonta woodiana</name>
    <name type="common">Chinese pond mussel</name>
    <name type="synonym">Anodonta woodiana</name>
    <dbReference type="NCBI Taxonomy" id="1069815"/>
    <lineage>
        <taxon>Eukaryota</taxon>
        <taxon>Metazoa</taxon>
        <taxon>Spiralia</taxon>
        <taxon>Lophotrochozoa</taxon>
        <taxon>Mollusca</taxon>
        <taxon>Bivalvia</taxon>
        <taxon>Autobranchia</taxon>
        <taxon>Heteroconchia</taxon>
        <taxon>Palaeoheterodonta</taxon>
        <taxon>Unionida</taxon>
        <taxon>Unionoidea</taxon>
        <taxon>Unionidae</taxon>
        <taxon>Unioninae</taxon>
        <taxon>Sinanodonta</taxon>
    </lineage>
</organism>
<evidence type="ECO:0000313" key="1">
    <source>
        <dbReference type="EMBL" id="KAL3866379.1"/>
    </source>
</evidence>
<evidence type="ECO:0000313" key="2">
    <source>
        <dbReference type="Proteomes" id="UP001634394"/>
    </source>
</evidence>
<dbReference type="EMBL" id="JBJQND010000009">
    <property type="protein sequence ID" value="KAL3866379.1"/>
    <property type="molecule type" value="Genomic_DNA"/>
</dbReference>
<evidence type="ECO:0008006" key="3">
    <source>
        <dbReference type="Google" id="ProtNLM"/>
    </source>
</evidence>
<dbReference type="AlphaFoldDB" id="A0ABD3VXP9"/>
<dbReference type="Pfam" id="PF09737">
    <property type="entry name" value="Det1"/>
    <property type="match status" value="1"/>
</dbReference>
<name>A0ABD3VXP9_SINWO</name>
<sequence>MHGSNCNRKESIVFAESEIKQRKIPNQNVVYRLVQRETHYGKSGTHFHHARMFYTNIFPNFTMVNVEKPPCFLRKFSPDGRYFVAFSSDQTSIEIYTFQGPAAAEDLLQDVRGDYMSQVNTQANVNIRSKLFERFFRLKHSTIVANTGSHLNRECSLFTDDGNFVIVGSAVYVPEEPHPHFYDVYRNNESPTPNSRSPLEDYTLYIVELETGRLCDTRHFKCDKIFLSHNQGLYLYKDTLAVLSVQQQTIHIFHITSDGKFIDVRSIGTFCYEDDALYYHYVNEPSTLSQQTQRPFSEPTINSLKHRLLVFLFKKAKESNSLYELRKFYQYFDQFRALRMWKIQLLDENHLLIKYASEDVVTLKINDPNSQPSFFVVYNMITTQVLAVSENTSEELLELFENFCDFFRNATLHAEAQFPCSCSSNIYARQIQQRFKQTIVHAKFGGYTEAVKRILAQLPISAQSYSSSPYLDLALFSYDDKWVSVMERPKACGDHPIRFYARDSGLLKFKIYAGVLGRNPPPTARRLVAFTFHPSEPFAISVQRTNSEYVVNFHIRHAYAS</sequence>
<reference evidence="1 2" key="1">
    <citation type="submission" date="2024-11" db="EMBL/GenBank/DDBJ databases">
        <title>Chromosome-level genome assembly of the freshwater bivalve Anodonta woodiana.</title>
        <authorList>
            <person name="Chen X."/>
        </authorList>
    </citation>
    <scope>NUCLEOTIDE SEQUENCE [LARGE SCALE GENOMIC DNA]</scope>
    <source>
        <strain evidence="1">MN2024</strain>
        <tissue evidence="1">Gills</tissue>
    </source>
</reference>
<accession>A0ABD3VXP9</accession>